<feature type="domain" description="Fungal STAND N-terminal Goodbye" evidence="4">
    <location>
        <begin position="2"/>
        <end position="117"/>
    </location>
</feature>
<comment type="caution">
    <text evidence="7">The sequence shown here is derived from an EMBL/GenBank/DDBJ whole genome shotgun (WGS) entry which is preliminary data.</text>
</comment>
<dbReference type="Pfam" id="PF00023">
    <property type="entry name" value="Ank"/>
    <property type="match status" value="2"/>
</dbReference>
<accession>A0A2C5XB82</accession>
<dbReference type="STRING" id="1399860.A0A2C5XB82"/>
<feature type="repeat" description="ANK" evidence="3">
    <location>
        <begin position="821"/>
        <end position="853"/>
    </location>
</feature>
<feature type="repeat" description="ANK" evidence="3">
    <location>
        <begin position="722"/>
        <end position="754"/>
    </location>
</feature>
<evidence type="ECO:0000259" key="5">
    <source>
        <dbReference type="Pfam" id="PF22939"/>
    </source>
</evidence>
<dbReference type="InterPro" id="IPR031350">
    <property type="entry name" value="Goodbye_dom"/>
</dbReference>
<proteinExistence type="predicted"/>
<evidence type="ECO:0000259" key="6">
    <source>
        <dbReference type="Pfam" id="PF24883"/>
    </source>
</evidence>
<evidence type="ECO:0000313" key="7">
    <source>
        <dbReference type="EMBL" id="PHH65759.1"/>
    </source>
</evidence>
<dbReference type="Gene3D" id="3.40.50.300">
    <property type="entry name" value="P-loop containing nucleotide triphosphate hydrolases"/>
    <property type="match status" value="1"/>
</dbReference>
<feature type="domain" description="GPI inositol-deacylase winged helix" evidence="5">
    <location>
        <begin position="543"/>
        <end position="620"/>
    </location>
</feature>
<feature type="repeat" description="ANK" evidence="3">
    <location>
        <begin position="1016"/>
        <end position="1038"/>
    </location>
</feature>
<sequence length="1396" mass="155882">MDQYEQATENQQVFSTRDYASVEGIMKEIDEMKKQFSAHRHPGSRWDKFRSVVSESLVPIEALSEIASQASKAVFPPSEAIFAAVRYLIISAKSVSSDYDRLVEFFEDVESCLCSVKIWENKVPPVPQLEKAITTLFCSILMLFGVYTKYIKKKRIVKAFRNLVSGEDAALKNEYKQFQNAVQLVRDLVGNLTLSVATQAMASLNTNHVHVQRLSSLVELTTEGTNTLCQNTKRLVRVTDGHERGDILKWLSSIDFGQHQRETFAKFHPGTGKWFLDGSKFQDWIHSAQPSTIWCRGDPGTGKTVMMSAAICHVEDHTCGSDTAIAHVYCNYQERQTQLTLEIWSSVIRQLAEQFDPLPDQVIAFRDRFIGKRCYPTEDDMILLVISLSKLFKKVFVFIDALDECPEENREHFIQTAVRLESCIRLFITSRHSVVLENRFSNMQRINLTAHKEDIRAYLQGRLEQNSRLRSLDTQVAGLKAQIVEKLLEQANGMFLLAQLQMDHLCRQRRPLEVRQAMGTLAKNVHEFYAASLQRINQSDQEDRMFALRIISYVFCAKRPLSMDELLHALSVVPGATDMLSEALYDGALVLSVSLGLIRVDDKSGLVRLTHHTLHEHLHKFPQQLFPHHEKDLAISCLLYLSFDAFSAGACTEANSLIQRLEKYPFLEYACRYWSSHAVSFVDEMKSPILALLGNSNRLSSCVQILHLAPCRVGDWHDKYPRNFTPLHASAYWGLDSLLGELLAKHGDVNCRDSYGNTPLMLAARQGHFQVVEQLVGVAAELDLQSKCGETALMLAARNGHDAVVQLLLARGANCLMEDIEGWKALHWALTGNHDGIVKILLNALARIDSDKTHLNMAMILAAEVGSDTTVQMLLEAGANVDYRDDEKSTALHWAVAEGRLRMCQTLLEHGADVNSRDCCGNTPMHWTVAHADIARLLASHKADVNAKNNLGQDTLLWSALAGKLATVKTLLELGAVIQGDQYGFTALHAAALRGHEDIARLLLARGADANLLDKDGWTPLHAAALKQRHALVHVLLDITKNGQYILGQVGARLQDHNKRALMEEMADRKSTGSTVVVGLRSVDVNQADDMYDSTMLTYAAWLGREKTVQLLLSHGADANMTERSGRTALHWAAWHGFWDIVVALVEKGGASIDVRVFGWTPMLLAARSWQHRIVVYLVQRGANVCARDFHGRTALHWSCIHGDKVLAQQLLSLGAQLDAQDLYGQTALHWAICAKETGIAKLLLRRNANMALQARDGSTALHVAAYTGQLDIVDCLFKTHQRRQRRSLQKELGAEAVGFVTDADGFTPLHVADLSGNVNVATFLREQMAQGGNGQSGLQRQCVCAPPPLQLSKDEESDYLSDEGFQHGLGRPLACPEARQWLREKRDLQPCSICA</sequence>
<reference evidence="7 8" key="1">
    <citation type="submission" date="2017-06" db="EMBL/GenBank/DDBJ databases">
        <title>Ant-infecting Ophiocordyceps genomes reveal a high diversity of potential behavioral manipulation genes and a possible major role for enterotoxins.</title>
        <authorList>
            <person name="De Bekker C."/>
            <person name="Evans H.C."/>
            <person name="Brachmann A."/>
            <person name="Hughes D.P."/>
        </authorList>
    </citation>
    <scope>NUCLEOTIDE SEQUENCE [LARGE SCALE GENOMIC DNA]</scope>
    <source>
        <strain evidence="7 8">Map64</strain>
    </source>
</reference>
<dbReference type="SUPFAM" id="SSF48403">
    <property type="entry name" value="Ankyrin repeat"/>
    <property type="match status" value="2"/>
</dbReference>
<evidence type="ECO:0000256" key="3">
    <source>
        <dbReference type="PROSITE-ProRule" id="PRU00023"/>
    </source>
</evidence>
<dbReference type="Proteomes" id="UP000226192">
    <property type="component" value="Unassembled WGS sequence"/>
</dbReference>
<name>A0A2C5XB82_9HYPO</name>
<dbReference type="SMART" id="SM00248">
    <property type="entry name" value="ANK"/>
    <property type="match status" value="17"/>
</dbReference>
<dbReference type="PRINTS" id="PR01415">
    <property type="entry name" value="ANKYRIN"/>
</dbReference>
<feature type="repeat" description="ANK" evidence="3">
    <location>
        <begin position="1125"/>
        <end position="1158"/>
    </location>
</feature>
<feature type="repeat" description="ANK" evidence="3">
    <location>
        <begin position="788"/>
        <end position="820"/>
    </location>
</feature>
<dbReference type="PANTHER" id="PTHR24166:SF48">
    <property type="entry name" value="PROTEIN VAPYRIN"/>
    <property type="match status" value="1"/>
</dbReference>
<keyword evidence="1" id="KW-0677">Repeat</keyword>
<feature type="repeat" description="ANK" evidence="3">
    <location>
        <begin position="1257"/>
        <end position="1279"/>
    </location>
</feature>
<dbReference type="InterPro" id="IPR054471">
    <property type="entry name" value="GPIID_WHD"/>
</dbReference>
<feature type="repeat" description="ANK" evidence="3">
    <location>
        <begin position="1224"/>
        <end position="1256"/>
    </location>
</feature>
<evidence type="ECO:0000313" key="8">
    <source>
        <dbReference type="Proteomes" id="UP000226192"/>
    </source>
</evidence>
<dbReference type="OrthoDB" id="5142935at2759"/>
<dbReference type="Pfam" id="PF24883">
    <property type="entry name" value="NPHP3_N"/>
    <property type="match status" value="1"/>
</dbReference>
<dbReference type="PROSITE" id="PS50297">
    <property type="entry name" value="ANK_REP_REGION"/>
    <property type="match status" value="12"/>
</dbReference>
<dbReference type="Pfam" id="PF17109">
    <property type="entry name" value="Goodbye"/>
    <property type="match status" value="1"/>
</dbReference>
<dbReference type="SUPFAM" id="SSF52540">
    <property type="entry name" value="P-loop containing nucleoside triphosphate hydrolases"/>
    <property type="match status" value="1"/>
</dbReference>
<dbReference type="EMBL" id="NJET01000014">
    <property type="protein sequence ID" value="PHH65759.1"/>
    <property type="molecule type" value="Genomic_DNA"/>
</dbReference>
<feature type="repeat" description="ANK" evidence="3">
    <location>
        <begin position="854"/>
        <end position="886"/>
    </location>
</feature>
<dbReference type="PROSITE" id="PS50088">
    <property type="entry name" value="ANK_REPEAT"/>
    <property type="match status" value="15"/>
</dbReference>
<feature type="repeat" description="ANK" evidence="3">
    <location>
        <begin position="1191"/>
        <end position="1223"/>
    </location>
</feature>
<evidence type="ECO:0000256" key="2">
    <source>
        <dbReference type="ARBA" id="ARBA00023043"/>
    </source>
</evidence>
<dbReference type="InterPro" id="IPR027417">
    <property type="entry name" value="P-loop_NTPase"/>
</dbReference>
<evidence type="ECO:0000256" key="1">
    <source>
        <dbReference type="ARBA" id="ARBA00022737"/>
    </source>
</evidence>
<dbReference type="Pfam" id="PF22939">
    <property type="entry name" value="WHD_GPIID"/>
    <property type="match status" value="1"/>
</dbReference>
<evidence type="ECO:0000259" key="4">
    <source>
        <dbReference type="Pfam" id="PF17109"/>
    </source>
</evidence>
<keyword evidence="8" id="KW-1185">Reference proteome</keyword>
<feature type="repeat" description="ANK" evidence="3">
    <location>
        <begin position="1305"/>
        <end position="1331"/>
    </location>
</feature>
<gene>
    <name evidence="7" type="ORF">CDD81_1486</name>
</gene>
<dbReference type="InterPro" id="IPR002110">
    <property type="entry name" value="Ankyrin_rpt"/>
</dbReference>
<dbReference type="InterPro" id="IPR050889">
    <property type="entry name" value="Dendritic_Spine_Reg/Scaffold"/>
</dbReference>
<feature type="repeat" description="ANK" evidence="3">
    <location>
        <begin position="755"/>
        <end position="787"/>
    </location>
</feature>
<feature type="repeat" description="ANK" evidence="3">
    <location>
        <begin position="1158"/>
        <end position="1190"/>
    </location>
</feature>
<feature type="repeat" description="ANK" evidence="3">
    <location>
        <begin position="1092"/>
        <end position="1124"/>
    </location>
</feature>
<dbReference type="InterPro" id="IPR036770">
    <property type="entry name" value="Ankyrin_rpt-contain_sf"/>
</dbReference>
<organism evidence="7 8">
    <name type="scientific">Ophiocordyceps australis</name>
    <dbReference type="NCBI Taxonomy" id="1399860"/>
    <lineage>
        <taxon>Eukaryota</taxon>
        <taxon>Fungi</taxon>
        <taxon>Dikarya</taxon>
        <taxon>Ascomycota</taxon>
        <taxon>Pezizomycotina</taxon>
        <taxon>Sordariomycetes</taxon>
        <taxon>Hypocreomycetidae</taxon>
        <taxon>Hypocreales</taxon>
        <taxon>Ophiocordycipitaceae</taxon>
        <taxon>Ophiocordyceps</taxon>
    </lineage>
</organism>
<dbReference type="Pfam" id="PF12796">
    <property type="entry name" value="Ank_2"/>
    <property type="match status" value="5"/>
</dbReference>
<keyword evidence="2 3" id="KW-0040">ANK repeat</keyword>
<feature type="repeat" description="ANK" evidence="3">
    <location>
        <begin position="983"/>
        <end position="1015"/>
    </location>
</feature>
<dbReference type="InterPro" id="IPR056884">
    <property type="entry name" value="NPHP3-like_N"/>
</dbReference>
<feature type="domain" description="Nephrocystin 3-like N-terminal" evidence="6">
    <location>
        <begin position="270"/>
        <end position="431"/>
    </location>
</feature>
<dbReference type="Gene3D" id="1.25.40.20">
    <property type="entry name" value="Ankyrin repeat-containing domain"/>
    <property type="match status" value="6"/>
</dbReference>
<protein>
    <submittedName>
        <fullName evidence="7">Uncharacterized protein</fullName>
    </submittedName>
</protein>
<dbReference type="PANTHER" id="PTHR24166">
    <property type="entry name" value="ROLLING PEBBLES, ISOFORM B"/>
    <property type="match status" value="1"/>
</dbReference>
<feature type="repeat" description="ANK" evidence="3">
    <location>
        <begin position="887"/>
        <end position="919"/>
    </location>
</feature>